<evidence type="ECO:0000256" key="8">
    <source>
        <dbReference type="ARBA" id="ARBA00022741"/>
    </source>
</evidence>
<evidence type="ECO:0000256" key="7">
    <source>
        <dbReference type="ARBA" id="ARBA00022692"/>
    </source>
</evidence>
<dbReference type="SUPFAM" id="SSF55874">
    <property type="entry name" value="ATPase domain of HSP90 chaperone/DNA topoisomerase II/histidine kinase"/>
    <property type="match status" value="1"/>
</dbReference>
<dbReference type="SUPFAM" id="SSF158472">
    <property type="entry name" value="HAMP domain-like"/>
    <property type="match status" value="1"/>
</dbReference>
<evidence type="ECO:0000256" key="5">
    <source>
        <dbReference type="ARBA" id="ARBA00022553"/>
    </source>
</evidence>
<evidence type="ECO:0000256" key="3">
    <source>
        <dbReference type="ARBA" id="ARBA00012438"/>
    </source>
</evidence>
<accession>A0AAC9RPM5</accession>
<dbReference type="SMART" id="SM00304">
    <property type="entry name" value="HAMP"/>
    <property type="match status" value="1"/>
</dbReference>
<comment type="catalytic activity">
    <reaction evidence="1">
        <text>ATP + protein L-histidine = ADP + protein N-phospho-L-histidine.</text>
        <dbReference type="EC" id="2.7.13.3"/>
    </reaction>
</comment>
<dbReference type="KEGG" id="cfm:BJL90_03595"/>
<dbReference type="RefSeq" id="WP_070964223.1">
    <property type="nucleotide sequence ID" value="NZ_CP017603.1"/>
</dbReference>
<organism evidence="17 19">
    <name type="scientific">Clostridium formicaceticum</name>
    <dbReference type="NCBI Taxonomy" id="1497"/>
    <lineage>
        <taxon>Bacteria</taxon>
        <taxon>Bacillati</taxon>
        <taxon>Bacillota</taxon>
        <taxon>Clostridia</taxon>
        <taxon>Eubacteriales</taxon>
        <taxon>Clostridiaceae</taxon>
        <taxon>Clostridium</taxon>
    </lineage>
</organism>
<dbReference type="Gene3D" id="6.10.340.10">
    <property type="match status" value="1"/>
</dbReference>
<keyword evidence="11 13" id="KW-1133">Transmembrane helix</keyword>
<dbReference type="Proteomes" id="UP000177894">
    <property type="component" value="Chromosome"/>
</dbReference>
<evidence type="ECO:0000313" key="16">
    <source>
        <dbReference type="EMBL" id="AOY75060.1"/>
    </source>
</evidence>
<dbReference type="CDD" id="cd16922">
    <property type="entry name" value="HATPase_EvgS-ArcB-TorS-like"/>
    <property type="match status" value="1"/>
</dbReference>
<evidence type="ECO:0000313" key="19">
    <source>
        <dbReference type="Proteomes" id="UP000192478"/>
    </source>
</evidence>
<dbReference type="PROSITE" id="PS50109">
    <property type="entry name" value="HIS_KIN"/>
    <property type="match status" value="1"/>
</dbReference>
<keyword evidence="4" id="KW-1003">Cell membrane</keyword>
<feature type="transmembrane region" description="Helical" evidence="13">
    <location>
        <begin position="283"/>
        <end position="305"/>
    </location>
</feature>
<keyword evidence="12" id="KW-0902">Two-component regulatory system</keyword>
<evidence type="ECO:0000313" key="18">
    <source>
        <dbReference type="Proteomes" id="UP000177894"/>
    </source>
</evidence>
<evidence type="ECO:0000259" key="14">
    <source>
        <dbReference type="PROSITE" id="PS50109"/>
    </source>
</evidence>
<keyword evidence="9" id="KW-0418">Kinase</keyword>
<sequence>MKRLSIRIKLLILILLALIPLILFQCVAIFRGLNHQTERELLSNVEYAEAISKVFVNYIEEVWIQEEMIANYITAQKNIPVGEIQSYLEESQFAQKIISSIHFFNLEGTILASSSHKPIGQVFDQHRYFQRILQGEEKVVSDLILNSEGEFILPVAREIKQEGELIGIIVAVIDVEKLASRFPSFLFHEGSRFTFVDTNRSVVYCSDPNVKYSRGQTIPFNFSAWKASKGELLKTANYKSEMDGTLRMRVVYPMNEIGWTCIVSSNQHIVLKEYYRQVRNSTIILILVSLISIGGAVLLGNHILYPMSKLKSAAYTLASGDYSVRVNVPGNDEIAITAQVFDYMAEEIEQYDKLKTQFFANLSHEFKTPINVIFSATQLLILKQDDMQDDLCKIEFQKFVKMIKQNCYRLSRLVNNLIDISRYDGGYLKLTLKNHNIVSLIEEITMSVTKYAETKEITILFDTEIEEKVIACDPDFIERIVLNLLSNAIKFTEKKGSIFINIYDRQDDIIISVKDTGIGIPEDKLGIIFERFRQVDSSLNRSNEGSGIGLSLVKALVEMQKGTISVKSKLGIGTEFIVGLPVKILAEKDIELCSDTINMNSIGERINIEFSDIYSVYECE</sequence>
<dbReference type="InterPro" id="IPR003660">
    <property type="entry name" value="HAMP_dom"/>
</dbReference>
<dbReference type="InterPro" id="IPR005467">
    <property type="entry name" value="His_kinase_dom"/>
</dbReference>
<dbReference type="InterPro" id="IPR003661">
    <property type="entry name" value="HisK_dim/P_dom"/>
</dbReference>
<dbReference type="InterPro" id="IPR003594">
    <property type="entry name" value="HATPase_dom"/>
</dbReference>
<feature type="domain" description="Histidine kinase" evidence="14">
    <location>
        <begin position="361"/>
        <end position="584"/>
    </location>
</feature>
<reference evidence="17 19" key="2">
    <citation type="submission" date="2017-03" db="EMBL/GenBank/DDBJ databases">
        <title>Complete sequence of Clostridium formicaceticum DSM 92.</title>
        <authorList>
            <person name="Poehlein A."/>
            <person name="Karl M."/>
            <person name="Bengelsdorf F.R."/>
            <person name="Duerre P."/>
            <person name="Daniel R."/>
        </authorList>
    </citation>
    <scope>NUCLEOTIDE SEQUENCE [LARGE SCALE GENOMIC DNA]</scope>
    <source>
        <strain evidence="17 19">DSM 92</strain>
    </source>
</reference>
<evidence type="ECO:0000256" key="4">
    <source>
        <dbReference type="ARBA" id="ARBA00022475"/>
    </source>
</evidence>
<dbReference type="CDD" id="cd06225">
    <property type="entry name" value="HAMP"/>
    <property type="match status" value="1"/>
</dbReference>
<keyword evidence="6 17" id="KW-0808">Transferase</keyword>
<dbReference type="EC" id="2.7.13.3" evidence="3"/>
<dbReference type="SUPFAM" id="SSF47384">
    <property type="entry name" value="Homodimeric domain of signal transducing histidine kinase"/>
    <property type="match status" value="1"/>
</dbReference>
<dbReference type="InterPro" id="IPR036890">
    <property type="entry name" value="HATPase_C_sf"/>
</dbReference>
<dbReference type="Proteomes" id="UP000192478">
    <property type="component" value="Chromosome"/>
</dbReference>
<dbReference type="PANTHER" id="PTHR43547:SF2">
    <property type="entry name" value="HYBRID SIGNAL TRANSDUCTION HISTIDINE KINASE C"/>
    <property type="match status" value="1"/>
</dbReference>
<dbReference type="InterPro" id="IPR036097">
    <property type="entry name" value="HisK_dim/P_sf"/>
</dbReference>
<keyword evidence="8" id="KW-0547">Nucleotide-binding</keyword>
<evidence type="ECO:0000256" key="10">
    <source>
        <dbReference type="ARBA" id="ARBA00022840"/>
    </source>
</evidence>
<dbReference type="InterPro" id="IPR004358">
    <property type="entry name" value="Sig_transdc_His_kin-like_C"/>
</dbReference>
<gene>
    <name evidence="17" type="primary">phoR_11</name>
    <name evidence="16" type="ORF">BJL90_03595</name>
    <name evidence="17" type="ORF">CLFO_39620</name>
</gene>
<dbReference type="Pfam" id="PF00512">
    <property type="entry name" value="HisKA"/>
    <property type="match status" value="1"/>
</dbReference>
<dbReference type="Gene3D" id="3.30.565.10">
    <property type="entry name" value="Histidine kinase-like ATPase, C-terminal domain"/>
    <property type="match status" value="1"/>
</dbReference>
<feature type="domain" description="HAMP" evidence="15">
    <location>
        <begin position="301"/>
        <end position="353"/>
    </location>
</feature>
<dbReference type="GO" id="GO:0005886">
    <property type="term" value="C:plasma membrane"/>
    <property type="evidence" value="ECO:0007669"/>
    <property type="project" value="UniProtKB-SubCell"/>
</dbReference>
<dbReference type="Gene3D" id="3.30.450.20">
    <property type="entry name" value="PAS domain"/>
    <property type="match status" value="1"/>
</dbReference>
<dbReference type="InterPro" id="IPR029151">
    <property type="entry name" value="Sensor-like_sf"/>
</dbReference>
<keyword evidence="5" id="KW-0597">Phosphoprotein</keyword>
<evidence type="ECO:0000256" key="12">
    <source>
        <dbReference type="ARBA" id="ARBA00023012"/>
    </source>
</evidence>
<dbReference type="PROSITE" id="PS50885">
    <property type="entry name" value="HAMP"/>
    <property type="match status" value="1"/>
</dbReference>
<dbReference type="GO" id="GO:0005524">
    <property type="term" value="F:ATP binding"/>
    <property type="evidence" value="ECO:0007669"/>
    <property type="project" value="UniProtKB-KW"/>
</dbReference>
<dbReference type="EMBL" id="CP017603">
    <property type="protein sequence ID" value="AOY75060.1"/>
    <property type="molecule type" value="Genomic_DNA"/>
</dbReference>
<dbReference type="AlphaFoldDB" id="A0AAC9RPM5"/>
<dbReference type="SMART" id="SM00387">
    <property type="entry name" value="HATPase_c"/>
    <property type="match status" value="1"/>
</dbReference>
<dbReference type="Pfam" id="PF02518">
    <property type="entry name" value="HATPase_c"/>
    <property type="match status" value="1"/>
</dbReference>
<name>A0AAC9RPM5_9CLOT</name>
<dbReference type="PRINTS" id="PR00344">
    <property type="entry name" value="BCTRLSENSOR"/>
</dbReference>
<evidence type="ECO:0000256" key="2">
    <source>
        <dbReference type="ARBA" id="ARBA00004651"/>
    </source>
</evidence>
<dbReference type="SMART" id="SM00388">
    <property type="entry name" value="HisKA"/>
    <property type="match status" value="1"/>
</dbReference>
<evidence type="ECO:0000256" key="9">
    <source>
        <dbReference type="ARBA" id="ARBA00022777"/>
    </source>
</evidence>
<dbReference type="CDD" id="cd00082">
    <property type="entry name" value="HisKA"/>
    <property type="match status" value="1"/>
</dbReference>
<keyword evidence="18" id="KW-1185">Reference proteome</keyword>
<evidence type="ECO:0000256" key="6">
    <source>
        <dbReference type="ARBA" id="ARBA00022679"/>
    </source>
</evidence>
<evidence type="ECO:0000259" key="15">
    <source>
        <dbReference type="PROSITE" id="PS50885"/>
    </source>
</evidence>
<dbReference type="Pfam" id="PF00672">
    <property type="entry name" value="HAMP"/>
    <property type="match status" value="1"/>
</dbReference>
<proteinExistence type="predicted"/>
<keyword evidence="7 13" id="KW-0812">Transmembrane</keyword>
<dbReference type="GO" id="GO:0000155">
    <property type="term" value="F:phosphorelay sensor kinase activity"/>
    <property type="evidence" value="ECO:0007669"/>
    <property type="project" value="InterPro"/>
</dbReference>
<reference evidence="16 18" key="1">
    <citation type="submission" date="2016-10" db="EMBL/GenBank/DDBJ databases">
        <title>Complete Genome Sequence of Acetogen Clostridium formicoaceticum ATCC 27076.</title>
        <authorList>
            <person name="Bao T."/>
            <person name="Cheng C."/>
            <person name="Zhao J."/>
            <person name="Yang S.-T."/>
            <person name="Wang J."/>
            <person name="Wang M."/>
        </authorList>
    </citation>
    <scope>NUCLEOTIDE SEQUENCE [LARGE SCALE GENOMIC DNA]</scope>
    <source>
        <strain evidence="16 18">ATCC 27076</strain>
    </source>
</reference>
<evidence type="ECO:0000313" key="17">
    <source>
        <dbReference type="EMBL" id="ARE89484.1"/>
    </source>
</evidence>
<comment type="subcellular location">
    <subcellularLocation>
        <location evidence="2">Cell membrane</location>
        <topology evidence="2">Multi-pass membrane protein</topology>
    </subcellularLocation>
</comment>
<protein>
    <recommendedName>
        <fullName evidence="3">histidine kinase</fullName>
        <ecNumber evidence="3">2.7.13.3</ecNumber>
    </recommendedName>
</protein>
<keyword evidence="13" id="KW-0472">Membrane</keyword>
<dbReference type="CDD" id="cd12914">
    <property type="entry name" value="PDC1_DGC_like"/>
    <property type="match status" value="1"/>
</dbReference>
<dbReference type="FunFam" id="3.30.565.10:FF:000037">
    <property type="entry name" value="Hybrid sensor histidine kinase/response regulator"/>
    <property type="match status" value="1"/>
</dbReference>
<keyword evidence="10" id="KW-0067">ATP-binding</keyword>
<dbReference type="Gene3D" id="1.10.287.130">
    <property type="match status" value="1"/>
</dbReference>
<dbReference type="PANTHER" id="PTHR43547">
    <property type="entry name" value="TWO-COMPONENT HISTIDINE KINASE"/>
    <property type="match status" value="1"/>
</dbReference>
<dbReference type="EMBL" id="CP020559">
    <property type="protein sequence ID" value="ARE89484.1"/>
    <property type="molecule type" value="Genomic_DNA"/>
</dbReference>
<evidence type="ECO:0000256" key="1">
    <source>
        <dbReference type="ARBA" id="ARBA00000085"/>
    </source>
</evidence>
<evidence type="ECO:0000256" key="13">
    <source>
        <dbReference type="SAM" id="Phobius"/>
    </source>
</evidence>
<dbReference type="SUPFAM" id="SSF103190">
    <property type="entry name" value="Sensory domain-like"/>
    <property type="match status" value="1"/>
</dbReference>
<evidence type="ECO:0000256" key="11">
    <source>
        <dbReference type="ARBA" id="ARBA00022989"/>
    </source>
</evidence>